<reference evidence="2" key="1">
    <citation type="journal article" date="2009" name="Science">
        <title>The B73 maize genome: complexity, diversity, and dynamics.</title>
        <authorList>
            <person name="Schnable P.S."/>
            <person name="Ware D."/>
            <person name="Fulton R.S."/>
            <person name="Stein J.C."/>
            <person name="Wei F."/>
            <person name="Pasternak S."/>
            <person name="Liang C."/>
            <person name="Zhang J."/>
            <person name="Fulton L."/>
            <person name="Graves T.A."/>
            <person name="Minx P."/>
            <person name="Reily A.D."/>
            <person name="Courtney L."/>
            <person name="Kruchowski S.S."/>
            <person name="Tomlinson C."/>
            <person name="Strong C."/>
            <person name="Delehaunty K."/>
            <person name="Fronick C."/>
            <person name="Courtney B."/>
            <person name="Rock S.M."/>
            <person name="Belter E."/>
            <person name="Du F."/>
            <person name="Kim K."/>
            <person name="Abbott R.M."/>
            <person name="Cotton M."/>
            <person name="Levy A."/>
            <person name="Marchetto P."/>
            <person name="Ochoa K."/>
            <person name="Jackson S.M."/>
            <person name="Gillam B."/>
            <person name="Chen W."/>
            <person name="Yan L."/>
            <person name="Higginbotham J."/>
            <person name="Cardenas M."/>
            <person name="Waligorski J."/>
            <person name="Applebaum E."/>
            <person name="Phelps L."/>
            <person name="Falcone J."/>
            <person name="Kanchi K."/>
            <person name="Thane T."/>
            <person name="Scimone A."/>
            <person name="Thane N."/>
            <person name="Henke J."/>
            <person name="Wang T."/>
            <person name="Ruppert J."/>
            <person name="Shah N."/>
            <person name="Rotter K."/>
            <person name="Hodges J."/>
            <person name="Ingenthron E."/>
            <person name="Cordes M."/>
            <person name="Kohlberg S."/>
            <person name="Sgro J."/>
            <person name="Delgado B."/>
            <person name="Mead K."/>
            <person name="Chinwalla A."/>
            <person name="Leonard S."/>
            <person name="Crouse K."/>
            <person name="Collura K."/>
            <person name="Kudrna D."/>
            <person name="Currie J."/>
            <person name="He R."/>
            <person name="Angelova A."/>
            <person name="Rajasekar S."/>
            <person name="Mueller T."/>
            <person name="Lomeli R."/>
            <person name="Scara G."/>
            <person name="Ko A."/>
            <person name="Delaney K."/>
            <person name="Wissotski M."/>
            <person name="Lopez G."/>
            <person name="Campos D."/>
            <person name="Braidotti M."/>
            <person name="Ashley E."/>
            <person name="Golser W."/>
            <person name="Kim H."/>
            <person name="Lee S."/>
            <person name="Lin J."/>
            <person name="Dujmic Z."/>
            <person name="Kim W."/>
            <person name="Talag J."/>
            <person name="Zuccolo A."/>
            <person name="Fan C."/>
            <person name="Sebastian A."/>
            <person name="Kramer M."/>
            <person name="Spiegel L."/>
            <person name="Nascimento L."/>
            <person name="Zutavern T."/>
            <person name="Miller B."/>
            <person name="Ambroise C."/>
            <person name="Muller S."/>
            <person name="Spooner W."/>
            <person name="Narechania A."/>
            <person name="Ren L."/>
            <person name="Wei S."/>
            <person name="Kumari S."/>
            <person name="Faga B."/>
            <person name="Levy M.J."/>
            <person name="McMahan L."/>
            <person name="Van Buren P."/>
            <person name="Vaughn M.W."/>
            <person name="Ying K."/>
            <person name="Yeh C.-T."/>
            <person name="Emrich S.J."/>
            <person name="Jia Y."/>
            <person name="Kalyanaraman A."/>
            <person name="Hsia A.-P."/>
            <person name="Barbazuk W.B."/>
            <person name="Baucom R.S."/>
            <person name="Brutnell T.P."/>
            <person name="Carpita N.C."/>
            <person name="Chaparro C."/>
            <person name="Chia J.-M."/>
            <person name="Deragon J.-M."/>
            <person name="Estill J.C."/>
            <person name="Fu Y."/>
            <person name="Jeddeloh J.A."/>
            <person name="Han Y."/>
            <person name="Lee H."/>
            <person name="Li P."/>
            <person name="Lisch D.R."/>
            <person name="Liu S."/>
            <person name="Liu Z."/>
            <person name="Nagel D.H."/>
            <person name="McCann M.C."/>
            <person name="SanMiguel P."/>
            <person name="Myers A.M."/>
            <person name="Nettleton D."/>
            <person name="Nguyen J."/>
            <person name="Penning B.W."/>
            <person name="Ponnala L."/>
            <person name="Schneider K.L."/>
            <person name="Schwartz D.C."/>
            <person name="Sharma A."/>
            <person name="Soderlund C."/>
            <person name="Springer N.M."/>
            <person name="Sun Q."/>
            <person name="Wang H."/>
            <person name="Waterman M."/>
            <person name="Westerman R."/>
            <person name="Wolfgruber T.K."/>
            <person name="Yang L."/>
            <person name="Yu Y."/>
            <person name="Zhang L."/>
            <person name="Zhou S."/>
            <person name="Zhu Q."/>
            <person name="Bennetzen J.L."/>
            <person name="Dawe R.K."/>
            <person name="Jiang J."/>
            <person name="Jiang N."/>
            <person name="Presting G.G."/>
            <person name="Wessler S.R."/>
            <person name="Aluru S."/>
            <person name="Martienssen R.A."/>
            <person name="Clifton S.W."/>
            <person name="McCombie W.R."/>
            <person name="Wing R.A."/>
            <person name="Wilson R.K."/>
        </authorList>
    </citation>
    <scope>NUCLEOTIDE SEQUENCE [LARGE SCALE GENOMIC DNA]</scope>
    <source>
        <strain evidence="2">cv. B73</strain>
    </source>
</reference>
<sequence length="94" mass="10505">MICARHTGNLDHYTQKDLAMPAAKEPAQDRSLPPRRLFSAIASSGRHCRRRDLPPRPSDTHLRKDEVAAHLQKDECATSLPKSISRSGTVHVKI</sequence>
<keyword evidence="2" id="KW-1185">Reference proteome</keyword>
<proteinExistence type="predicted"/>
<reference evidence="1" key="3">
    <citation type="submission" date="2021-05" db="UniProtKB">
        <authorList>
            <consortium name="EnsemblPlants"/>
        </authorList>
    </citation>
    <scope>IDENTIFICATION</scope>
    <source>
        <strain evidence="1">cv. B73</strain>
    </source>
</reference>
<evidence type="ECO:0000313" key="1">
    <source>
        <dbReference type="EnsemblPlants" id="Zm00001eb385800_P001"/>
    </source>
</evidence>
<dbReference type="Gramene" id="Zm00001eb385800_T001">
    <property type="protein sequence ID" value="Zm00001eb385800_P001"/>
    <property type="gene ID" value="Zm00001eb385800"/>
</dbReference>
<dbReference type="EnsemblPlants" id="Zm00001eb385800_T001">
    <property type="protein sequence ID" value="Zm00001eb385800_P001"/>
    <property type="gene ID" value="Zm00001eb385800"/>
</dbReference>
<evidence type="ECO:0000313" key="2">
    <source>
        <dbReference type="Proteomes" id="UP000007305"/>
    </source>
</evidence>
<reference evidence="1" key="2">
    <citation type="submission" date="2019-07" db="EMBL/GenBank/DDBJ databases">
        <authorList>
            <person name="Seetharam A."/>
            <person name="Woodhouse M."/>
            <person name="Cannon E."/>
        </authorList>
    </citation>
    <scope>NUCLEOTIDE SEQUENCE [LARGE SCALE GENOMIC DNA]</scope>
    <source>
        <strain evidence="1">cv. B73</strain>
    </source>
</reference>
<dbReference type="AlphaFoldDB" id="A0A804UJI3"/>
<name>A0A804UJI3_MAIZE</name>
<accession>A0A804UJI3</accession>
<protein>
    <submittedName>
        <fullName evidence="1">Uncharacterized protein</fullName>
    </submittedName>
</protein>
<organism evidence="1 2">
    <name type="scientific">Zea mays</name>
    <name type="common">Maize</name>
    <dbReference type="NCBI Taxonomy" id="4577"/>
    <lineage>
        <taxon>Eukaryota</taxon>
        <taxon>Viridiplantae</taxon>
        <taxon>Streptophyta</taxon>
        <taxon>Embryophyta</taxon>
        <taxon>Tracheophyta</taxon>
        <taxon>Spermatophyta</taxon>
        <taxon>Magnoliopsida</taxon>
        <taxon>Liliopsida</taxon>
        <taxon>Poales</taxon>
        <taxon>Poaceae</taxon>
        <taxon>PACMAD clade</taxon>
        <taxon>Panicoideae</taxon>
        <taxon>Andropogonodae</taxon>
        <taxon>Andropogoneae</taxon>
        <taxon>Tripsacinae</taxon>
        <taxon>Zea</taxon>
    </lineage>
</organism>
<dbReference type="Proteomes" id="UP000007305">
    <property type="component" value="Chromosome 9"/>
</dbReference>
<dbReference type="InParanoid" id="A0A804UJI3"/>